<dbReference type="InParanoid" id="A0A401H3E4"/>
<organism evidence="2 3">
    <name type="scientific">Sparassis crispa</name>
    <dbReference type="NCBI Taxonomy" id="139825"/>
    <lineage>
        <taxon>Eukaryota</taxon>
        <taxon>Fungi</taxon>
        <taxon>Dikarya</taxon>
        <taxon>Basidiomycota</taxon>
        <taxon>Agaricomycotina</taxon>
        <taxon>Agaricomycetes</taxon>
        <taxon>Polyporales</taxon>
        <taxon>Sparassidaceae</taxon>
        <taxon>Sparassis</taxon>
    </lineage>
</organism>
<sequence>MRSFAVLAIAASVAIPVFVAAAPMLADGSEDDCCAGIINLGKEALLVSRGPVLPPYIRFVVVSD</sequence>
<dbReference type="RefSeq" id="XP_027619861.1">
    <property type="nucleotide sequence ID" value="XM_027764060.1"/>
</dbReference>
<keyword evidence="3" id="KW-1185">Reference proteome</keyword>
<proteinExistence type="predicted"/>
<evidence type="ECO:0000256" key="1">
    <source>
        <dbReference type="SAM" id="SignalP"/>
    </source>
</evidence>
<feature type="chain" id="PRO_5019062598" description="Hydrophobin" evidence="1">
    <location>
        <begin position="22"/>
        <end position="64"/>
    </location>
</feature>
<dbReference type="Proteomes" id="UP000287166">
    <property type="component" value="Unassembled WGS sequence"/>
</dbReference>
<accession>A0A401H3E4</accession>
<protein>
    <recommendedName>
        <fullName evidence="4">Hydrophobin</fullName>
    </recommendedName>
</protein>
<reference evidence="2 3" key="1">
    <citation type="journal article" date="2018" name="Sci. Rep.">
        <title>Genome sequence of the cauliflower mushroom Sparassis crispa (Hanabiratake) and its association with beneficial usage.</title>
        <authorList>
            <person name="Kiyama R."/>
            <person name="Furutani Y."/>
            <person name="Kawaguchi K."/>
            <person name="Nakanishi T."/>
        </authorList>
    </citation>
    <scope>NUCLEOTIDE SEQUENCE [LARGE SCALE GENOMIC DNA]</scope>
</reference>
<feature type="signal peptide" evidence="1">
    <location>
        <begin position="1"/>
        <end position="21"/>
    </location>
</feature>
<evidence type="ECO:0000313" key="2">
    <source>
        <dbReference type="EMBL" id="GBE88948.1"/>
    </source>
</evidence>
<dbReference type="AlphaFoldDB" id="A0A401H3E4"/>
<comment type="caution">
    <text evidence="2">The sequence shown here is derived from an EMBL/GenBank/DDBJ whole genome shotgun (WGS) entry which is preliminary data.</text>
</comment>
<evidence type="ECO:0000313" key="3">
    <source>
        <dbReference type="Proteomes" id="UP000287166"/>
    </source>
</evidence>
<name>A0A401H3E4_9APHY</name>
<dbReference type="GeneID" id="38785865"/>
<evidence type="ECO:0008006" key="4">
    <source>
        <dbReference type="Google" id="ProtNLM"/>
    </source>
</evidence>
<dbReference type="EMBL" id="BFAD01000014">
    <property type="protein sequence ID" value="GBE88948.1"/>
    <property type="molecule type" value="Genomic_DNA"/>
</dbReference>
<gene>
    <name evidence="2" type="ORF">SCP_1403560</name>
</gene>
<keyword evidence="1" id="KW-0732">Signal</keyword>